<protein>
    <recommendedName>
        <fullName evidence="6">Alanine racemase C-terminal domain-containing protein</fullName>
    </recommendedName>
</protein>
<dbReference type="InterPro" id="IPR029066">
    <property type="entry name" value="PLP-binding_barrel"/>
</dbReference>
<keyword evidence="8" id="KW-1185">Reference proteome</keyword>
<feature type="binding site" evidence="5">
    <location>
        <position position="187"/>
    </location>
    <ligand>
        <name>substrate</name>
    </ligand>
</feature>
<dbReference type="InterPro" id="IPR000821">
    <property type="entry name" value="Ala_racemase"/>
</dbReference>
<dbReference type="GO" id="GO:0008784">
    <property type="term" value="F:alanine racemase activity"/>
    <property type="evidence" value="ECO:0007669"/>
    <property type="project" value="InterPro"/>
</dbReference>
<comment type="caution">
    <text evidence="7">The sequence shown here is derived from an EMBL/GenBank/DDBJ whole genome shotgun (WGS) entry which is preliminary data.</text>
</comment>
<evidence type="ECO:0000256" key="5">
    <source>
        <dbReference type="PIRSR" id="PIRSR600821-52"/>
    </source>
</evidence>
<dbReference type="PANTHER" id="PTHR30511">
    <property type="entry name" value="ALANINE RACEMASE"/>
    <property type="match status" value="1"/>
</dbReference>
<feature type="modified residue" description="N6-(pyridoxal phosphate)lysine" evidence="4">
    <location>
        <position position="73"/>
    </location>
</feature>
<evidence type="ECO:0000256" key="3">
    <source>
        <dbReference type="ARBA" id="ARBA00023235"/>
    </source>
</evidence>
<proteinExistence type="inferred from homology"/>
<dbReference type="GO" id="GO:0030170">
    <property type="term" value="F:pyridoxal phosphate binding"/>
    <property type="evidence" value="ECO:0007669"/>
    <property type="project" value="TreeGrafter"/>
</dbReference>
<evidence type="ECO:0000313" key="8">
    <source>
        <dbReference type="Proteomes" id="UP000678393"/>
    </source>
</evidence>
<dbReference type="InterPro" id="IPR011079">
    <property type="entry name" value="Ala_racemase_C"/>
</dbReference>
<comment type="cofactor">
    <cofactor evidence="1 4">
        <name>pyridoxal 5'-phosphate</name>
        <dbReference type="ChEBI" id="CHEBI:597326"/>
    </cofactor>
</comment>
<dbReference type="Pfam" id="PF01168">
    <property type="entry name" value="Ala_racemase_N"/>
    <property type="match status" value="1"/>
</dbReference>
<dbReference type="Pfam" id="PF00842">
    <property type="entry name" value="Ala_racemase_C"/>
    <property type="match status" value="1"/>
</dbReference>
<evidence type="ECO:0000259" key="6">
    <source>
        <dbReference type="SMART" id="SM01005"/>
    </source>
</evidence>
<gene>
    <name evidence="7" type="ORF">CUNI_LOCUS15911</name>
</gene>
<dbReference type="GO" id="GO:0006522">
    <property type="term" value="P:alanine metabolic process"/>
    <property type="evidence" value="ECO:0007669"/>
    <property type="project" value="InterPro"/>
</dbReference>
<evidence type="ECO:0000313" key="7">
    <source>
        <dbReference type="EMBL" id="CAG5130353.1"/>
    </source>
</evidence>
<keyword evidence="2 4" id="KW-0663">Pyridoxal phosphate</keyword>
<dbReference type="Gene3D" id="2.40.37.10">
    <property type="entry name" value="Lyase, Ornithine Decarboxylase, Chain A, domain 1"/>
    <property type="match status" value="1"/>
</dbReference>
<dbReference type="Proteomes" id="UP000678393">
    <property type="component" value="Unassembled WGS sequence"/>
</dbReference>
<dbReference type="CDD" id="cd00430">
    <property type="entry name" value="PLPDE_III_AR"/>
    <property type="match status" value="1"/>
</dbReference>
<dbReference type="GO" id="GO:0005829">
    <property type="term" value="C:cytosol"/>
    <property type="evidence" value="ECO:0007669"/>
    <property type="project" value="TreeGrafter"/>
</dbReference>
<accession>A0A8S3ZLF3</accession>
<dbReference type="InterPro" id="IPR001608">
    <property type="entry name" value="Ala_racemase_N"/>
</dbReference>
<dbReference type="SUPFAM" id="SSF50621">
    <property type="entry name" value="Alanine racemase C-terminal domain-like"/>
    <property type="match status" value="1"/>
</dbReference>
<organism evidence="7 8">
    <name type="scientific">Candidula unifasciata</name>
    <dbReference type="NCBI Taxonomy" id="100452"/>
    <lineage>
        <taxon>Eukaryota</taxon>
        <taxon>Metazoa</taxon>
        <taxon>Spiralia</taxon>
        <taxon>Lophotrochozoa</taxon>
        <taxon>Mollusca</taxon>
        <taxon>Gastropoda</taxon>
        <taxon>Heterobranchia</taxon>
        <taxon>Euthyneura</taxon>
        <taxon>Panpulmonata</taxon>
        <taxon>Eupulmonata</taxon>
        <taxon>Stylommatophora</taxon>
        <taxon>Helicina</taxon>
        <taxon>Helicoidea</taxon>
        <taxon>Geomitridae</taxon>
        <taxon>Candidula</taxon>
    </lineage>
</organism>
<name>A0A8S3ZLF3_9EUPU</name>
<evidence type="ECO:0000256" key="4">
    <source>
        <dbReference type="PIRSR" id="PIRSR600821-50"/>
    </source>
</evidence>
<dbReference type="InterPro" id="IPR020622">
    <property type="entry name" value="Ala_racemase_pyridoxalP-BS"/>
</dbReference>
<dbReference type="AlphaFoldDB" id="A0A8S3ZLF3"/>
<dbReference type="PANTHER" id="PTHR30511:SF0">
    <property type="entry name" value="ALANINE RACEMASE, CATABOLIC-RELATED"/>
    <property type="match status" value="1"/>
</dbReference>
<dbReference type="EMBL" id="CAJHNH020003980">
    <property type="protein sequence ID" value="CAG5130353.1"/>
    <property type="molecule type" value="Genomic_DNA"/>
</dbReference>
<reference evidence="7" key="1">
    <citation type="submission" date="2021-04" db="EMBL/GenBank/DDBJ databases">
        <authorList>
            <consortium name="Molecular Ecology Group"/>
        </authorList>
    </citation>
    <scope>NUCLEOTIDE SEQUENCE</scope>
</reference>
<dbReference type="SMART" id="SM01005">
    <property type="entry name" value="Ala_racemase_C"/>
    <property type="match status" value="1"/>
</dbReference>
<evidence type="ECO:0000256" key="2">
    <source>
        <dbReference type="ARBA" id="ARBA00022898"/>
    </source>
</evidence>
<keyword evidence="3" id="KW-0413">Isomerase</keyword>
<dbReference type="Gene3D" id="3.20.20.10">
    <property type="entry name" value="Alanine racemase"/>
    <property type="match status" value="1"/>
</dbReference>
<evidence type="ECO:0000256" key="1">
    <source>
        <dbReference type="ARBA" id="ARBA00001933"/>
    </source>
</evidence>
<dbReference type="PRINTS" id="PR00992">
    <property type="entry name" value="ALARACEMASE"/>
</dbReference>
<dbReference type="NCBIfam" id="TIGR00492">
    <property type="entry name" value="alr"/>
    <property type="match status" value="1"/>
</dbReference>
<dbReference type="InterPro" id="IPR009006">
    <property type="entry name" value="Ala_racemase/Decarboxylase_C"/>
</dbReference>
<sequence>MPPVSVKDVTNKSQEGINLTTKWQIIQVKPNLDEFSQAGRSTYLRVDLEAIWNNIQILKGKCSEKTEVIAVVKANAYGHGSVEVARYLNKCGLFHFAVATALEGKELRENGVTGYIQVLGNCVEEEINMMLKYNLTPTATNLQFIKKWAASIAQHYERVPSNGMLINVDTDWDKPKVVIKVDTGMSRNGCQCKELKSLMEACENNGIPVHSIMTHFAQAWDDPLSTQEQLKRFLEATKSYRCMGVKVHAANSAAIMQGYATDLDFVRPGIAMYGLAPEPTPEAAAMMQTMGLRPALAWIARPCLIKSLDAGRKVGYNQAYRLKQQERIATFSFGYADGYNRLLSGKGVLTDVSGKEYEIVGRVSMDAVTVRVDDSVTVQTPFYVIRDDYNSPNSASNIAQMLDTIPYEIGTSLSIRLPRIYHTKHKDN</sequence>
<feature type="binding site" evidence="5">
    <location>
        <position position="365"/>
    </location>
    <ligand>
        <name>substrate</name>
    </ligand>
</feature>
<dbReference type="SUPFAM" id="SSF51419">
    <property type="entry name" value="PLP-binding barrel"/>
    <property type="match status" value="1"/>
</dbReference>
<dbReference type="HAMAP" id="MF_01201">
    <property type="entry name" value="Ala_racemase"/>
    <property type="match status" value="1"/>
</dbReference>
<feature type="domain" description="Alanine racemase C-terminal" evidence="6">
    <location>
        <begin position="295"/>
        <end position="422"/>
    </location>
</feature>
<dbReference type="OrthoDB" id="186866at2759"/>
<dbReference type="FunFam" id="3.20.20.10:FF:000002">
    <property type="entry name" value="Alanine racemase"/>
    <property type="match status" value="1"/>
</dbReference>
<dbReference type="PROSITE" id="PS00395">
    <property type="entry name" value="ALANINE_RACEMASE"/>
    <property type="match status" value="1"/>
</dbReference>